<keyword evidence="16" id="KW-1185">Reference proteome</keyword>
<feature type="domain" description="IFT80/172/WDR35 TPR" evidence="12">
    <location>
        <begin position="695"/>
        <end position="777"/>
    </location>
</feature>
<dbReference type="Gene3D" id="2.130.10.10">
    <property type="entry name" value="YVTN repeat-like/Quinoprotein amine dehydrogenase"/>
    <property type="match status" value="1"/>
</dbReference>
<dbReference type="GO" id="GO:0008104">
    <property type="term" value="P:intracellular protein localization"/>
    <property type="evidence" value="ECO:0007669"/>
    <property type="project" value="UniProtKB-ARBA"/>
</dbReference>
<evidence type="ECO:0000259" key="10">
    <source>
        <dbReference type="Pfam" id="PF15911"/>
    </source>
</evidence>
<dbReference type="EMBL" id="CABPRJ010000954">
    <property type="protein sequence ID" value="VVC32254.1"/>
    <property type="molecule type" value="Genomic_DNA"/>
</dbReference>
<dbReference type="InterPro" id="IPR057855">
    <property type="entry name" value="Beta-prop_WDR19_1st"/>
</dbReference>
<dbReference type="Proteomes" id="UP000325440">
    <property type="component" value="Unassembled WGS sequence"/>
</dbReference>
<keyword evidence="5" id="KW-0970">Cilium biogenesis/degradation</keyword>
<dbReference type="SMART" id="SM00320">
    <property type="entry name" value="WD40"/>
    <property type="match status" value="6"/>
</dbReference>
<keyword evidence="8" id="KW-0206">Cytoskeleton</keyword>
<protein>
    <submittedName>
        <fullName evidence="15">WD40/YVTN repeat-like-containing domain,Tetratricopeptide-like helical domain,WD40-repeat</fullName>
    </submittedName>
</protein>
<dbReference type="Pfam" id="PF24762">
    <property type="entry name" value="TPR_IF140-IFT172"/>
    <property type="match status" value="1"/>
</dbReference>
<name>A0A5E4MN31_9HEMI</name>
<dbReference type="SUPFAM" id="SSF48452">
    <property type="entry name" value="TPR-like"/>
    <property type="match status" value="1"/>
</dbReference>
<feature type="domain" description="IF140/IFT172/WDR19 TPR" evidence="14">
    <location>
        <begin position="852"/>
        <end position="1056"/>
    </location>
</feature>
<dbReference type="OrthoDB" id="10250638at2759"/>
<dbReference type="GO" id="GO:0005929">
    <property type="term" value="C:cilium"/>
    <property type="evidence" value="ECO:0007669"/>
    <property type="project" value="TreeGrafter"/>
</dbReference>
<evidence type="ECO:0000256" key="4">
    <source>
        <dbReference type="ARBA" id="ARBA00022737"/>
    </source>
</evidence>
<dbReference type="InterPro" id="IPR056168">
    <property type="entry name" value="TPR_IF140/IFT172/WDR19"/>
</dbReference>
<proteinExistence type="predicted"/>
<dbReference type="InterPro" id="IPR040379">
    <property type="entry name" value="WDR19/dyf-2"/>
</dbReference>
<evidence type="ECO:0000259" key="12">
    <source>
        <dbReference type="Pfam" id="PF23387"/>
    </source>
</evidence>
<dbReference type="PANTHER" id="PTHR14920">
    <property type="entry name" value="OSMOTIC AVOIDANCE ABNORMAL PROTEIN 1/WD REPEAT MEMBRANE PROTEIN"/>
    <property type="match status" value="1"/>
</dbReference>
<evidence type="ECO:0000256" key="3">
    <source>
        <dbReference type="ARBA" id="ARBA00022574"/>
    </source>
</evidence>
<reference evidence="15 16" key="1">
    <citation type="submission" date="2019-08" db="EMBL/GenBank/DDBJ databases">
        <authorList>
            <person name="Alioto T."/>
            <person name="Alioto T."/>
            <person name="Gomez Garrido J."/>
        </authorList>
    </citation>
    <scope>NUCLEOTIDE SEQUENCE [LARGE SCALE GENOMIC DNA]</scope>
</reference>
<dbReference type="InterPro" id="IPR056170">
    <property type="entry name" value="Znf_IFT121-like"/>
</dbReference>
<keyword evidence="7" id="KW-0969">Cilium</keyword>
<dbReference type="InterPro" id="IPR011990">
    <property type="entry name" value="TPR-like_helical_dom_sf"/>
</dbReference>
<keyword evidence="4" id="KW-0677">Repeat</keyword>
<keyword evidence="6" id="KW-0802">TPR repeat</keyword>
<dbReference type="SUPFAM" id="SSF69322">
    <property type="entry name" value="Tricorn protease domain 2"/>
    <property type="match status" value="1"/>
</dbReference>
<evidence type="ECO:0000256" key="8">
    <source>
        <dbReference type="ARBA" id="ARBA00023212"/>
    </source>
</evidence>
<evidence type="ECO:0000256" key="6">
    <source>
        <dbReference type="ARBA" id="ARBA00022803"/>
    </source>
</evidence>
<dbReference type="GO" id="GO:0030991">
    <property type="term" value="C:intraciliary transport particle A"/>
    <property type="evidence" value="ECO:0007669"/>
    <property type="project" value="TreeGrafter"/>
</dbReference>
<evidence type="ECO:0000256" key="5">
    <source>
        <dbReference type="ARBA" id="ARBA00022794"/>
    </source>
</evidence>
<dbReference type="InterPro" id="IPR039468">
    <property type="entry name" value="WDR19_WD40_rpt"/>
</dbReference>
<evidence type="ECO:0000259" key="11">
    <source>
        <dbReference type="Pfam" id="PF23145"/>
    </source>
</evidence>
<dbReference type="Pfam" id="PF23389">
    <property type="entry name" value="Beta-prop_WDR19_1st"/>
    <property type="match status" value="1"/>
</dbReference>
<dbReference type="Pfam" id="PF23387">
    <property type="entry name" value="TPR_IFT80_172"/>
    <property type="match status" value="1"/>
</dbReference>
<accession>A0A5E4MN31</accession>
<dbReference type="Gene3D" id="1.25.40.470">
    <property type="match status" value="2"/>
</dbReference>
<sequence length="1364" mass="154274">MKKLLKLENTSGTGETHIAWQKGSGTYLAVTGSDQFIGIYTRNGKLIEKIKILGICTGLAWDRDGDLLGIICDGSSTLMLWEANSSKTEQINPVFKDNLTCILWSKVSQTVAVTSAKGNLTIYDYVTTKRTPVLGKHTRSITCGEWNRDNVLALGSQDQTVSINNIEGDTLKIISLRGEPSKIAFSKMKSDRRKHSEETVSVLVSNKTLYLIDLQDTDNPFELAFNLKYGSIVTYHWYGDGYILIGFSEGYLISISTHPKEVGKELFQVRNHKEMLSDVGLSKIAGKVATCGEYTIKVHEIGKLQETTAVLHIDEGCVFEHVTWSEDGRILAATSSDGCVHLYLEALPMLSSTYNNCVAFLTSLNQVTIHYCHSDKNQSPDMVTITTEMEPSFLGIGSYHLAVGMNNRIWYYKINTSDLSKLSTSLLGDREYLGSVKNICLNGEFISVLFEGRLQIHTIDSIISKAVNDSVSKIFPTDKGKNINNQYLTNDFLIYSTELGNIHYFHLEDWNEAFAYKHHCGIVNLFPNQEGIRCIIVDAKNEAYLYIPVSEEIILIKDFPTSACSVFWDLWPSEKRVFIACNEKSALTFVYIRDSINGSEINFIGSTKLPERQIPLFLSHGDLTLETSTGKLNTITLLTHTALLMRPAATTLSHPTERLEQDLDKQLALLRINDAWKTCQLLNKKEYWEKLGLSCLNYFDIETALQVYTNLGDVSMVWSLELIKDIEDKKLFAGHLAMYLKEFDKAQKLFLESSNPIQALEMRQDLLQWDVALDLAKILAPERMPYISCKYGQQLELIGKAHEALLQYEQGLDSDTDIDTDHLRYCREGIARCLIKCGNAKKGINIALEIGSKKLLNECAELLENTKKLSDAADLYTKIENWDQAASCYIRLKNWSKVGEYTTYITSSKIHAQYAKAMEAMGNFKQALCGYNAAHDYENVIRLDLDKLDDPQDAIRVVQEHRSTEGSKMIARYFQKNNEILLAIRFLAMSHCFTDAFRLACDHDHLELYGDVLLDEDEEVSIPEFASLAKYYETQNSPALAGKYYFHAKNYQKALKNLLEGSKSNPKNDEILSLAIEVVAAAKNNSIDDEFIKLLLGEVDGHTRNPKFLFRLHMARSRYREAAKVAIILANNEQVKGNYRQAHDVLYNTICELRNNHLKVSNEMTANLALLHSYILVRVYVRLDDHNKAALLLIRVSENIDRFPSHAVQILTSTVIECYRSNMKESAFKFATILMKSDYRHQIDEKYRKKIESVIRKSPRVGSQSDDIISRTEPCPYCGLDLPMTSLMCTSCKSTIPFCIASGWHITKENLTFCPNCQFPALYNEFAGLLESGENCPMCSNPVKADYLQIVEDPKPFLFTEGYN</sequence>
<dbReference type="InterPro" id="IPR056157">
    <property type="entry name" value="TPR_IFT80_172_dom"/>
</dbReference>
<dbReference type="Pfam" id="PF23145">
    <property type="entry name" value="Zf_2nd_IFT121"/>
    <property type="match status" value="1"/>
</dbReference>
<dbReference type="SUPFAM" id="SSF101908">
    <property type="entry name" value="Putative isomerase YbhE"/>
    <property type="match status" value="1"/>
</dbReference>
<evidence type="ECO:0000256" key="7">
    <source>
        <dbReference type="ARBA" id="ARBA00023069"/>
    </source>
</evidence>
<evidence type="ECO:0000313" key="16">
    <source>
        <dbReference type="Proteomes" id="UP000325440"/>
    </source>
</evidence>
<organism evidence="15 16">
    <name type="scientific">Cinara cedri</name>
    <dbReference type="NCBI Taxonomy" id="506608"/>
    <lineage>
        <taxon>Eukaryota</taxon>
        <taxon>Metazoa</taxon>
        <taxon>Ecdysozoa</taxon>
        <taxon>Arthropoda</taxon>
        <taxon>Hexapoda</taxon>
        <taxon>Insecta</taxon>
        <taxon>Pterygota</taxon>
        <taxon>Neoptera</taxon>
        <taxon>Paraneoptera</taxon>
        <taxon>Hemiptera</taxon>
        <taxon>Sternorrhyncha</taxon>
        <taxon>Aphidomorpha</taxon>
        <taxon>Aphidoidea</taxon>
        <taxon>Aphididae</taxon>
        <taxon>Lachninae</taxon>
        <taxon>Cinara</taxon>
    </lineage>
</organism>
<evidence type="ECO:0000259" key="14">
    <source>
        <dbReference type="Pfam" id="PF24762"/>
    </source>
</evidence>
<dbReference type="InterPro" id="IPR015943">
    <property type="entry name" value="WD40/YVTN_repeat-like_dom_sf"/>
</dbReference>
<evidence type="ECO:0000256" key="1">
    <source>
        <dbReference type="ARBA" id="ARBA00004120"/>
    </source>
</evidence>
<dbReference type="GO" id="GO:0060271">
    <property type="term" value="P:cilium assembly"/>
    <property type="evidence" value="ECO:0007669"/>
    <property type="project" value="TreeGrafter"/>
</dbReference>
<gene>
    <name evidence="15" type="ORF">CINCED_3A019661</name>
</gene>
<dbReference type="FunFam" id="2.130.10.10:FF:000242">
    <property type="entry name" value="WD repeat domain 19, isoform CRA_a"/>
    <property type="match status" value="1"/>
</dbReference>
<feature type="domain" description="WDR19 WD40 repeat" evidence="10">
    <location>
        <begin position="358"/>
        <end position="640"/>
    </location>
</feature>
<evidence type="ECO:0000256" key="2">
    <source>
        <dbReference type="ARBA" id="ARBA00022490"/>
    </source>
</evidence>
<comment type="subcellular location">
    <subcellularLocation>
        <location evidence="1">Cytoplasm</location>
        <location evidence="1">Cytoskeleton</location>
        <location evidence="1">Cilium basal body</location>
    </subcellularLocation>
</comment>
<dbReference type="PANTHER" id="PTHR14920:SF0">
    <property type="entry name" value="WD REPEAT DOMAIN 19"/>
    <property type="match status" value="1"/>
</dbReference>
<dbReference type="Pfam" id="PF15911">
    <property type="entry name" value="Beta-prop_WDR19_2nd"/>
    <property type="match status" value="1"/>
</dbReference>
<dbReference type="FunFam" id="1.25.40.470:FF:000009">
    <property type="entry name" value="WD repeat-containing protein 19 isoform X1"/>
    <property type="match status" value="1"/>
</dbReference>
<keyword evidence="2" id="KW-0963">Cytoplasm</keyword>
<evidence type="ECO:0000259" key="13">
    <source>
        <dbReference type="Pfam" id="PF23389"/>
    </source>
</evidence>
<feature type="domain" description="IFT121-like zinc finger" evidence="11">
    <location>
        <begin position="1297"/>
        <end position="1343"/>
    </location>
</feature>
<evidence type="ECO:0000313" key="15">
    <source>
        <dbReference type="EMBL" id="VVC32254.1"/>
    </source>
</evidence>
<dbReference type="InterPro" id="IPR001680">
    <property type="entry name" value="WD40_rpt"/>
</dbReference>
<keyword evidence="3" id="KW-0853">WD repeat</keyword>
<keyword evidence="9" id="KW-0966">Cell projection</keyword>
<evidence type="ECO:0000256" key="9">
    <source>
        <dbReference type="ARBA" id="ARBA00023273"/>
    </source>
</evidence>
<feature type="domain" description="WDR19 first beta-propeller" evidence="13">
    <location>
        <begin position="17"/>
        <end position="338"/>
    </location>
</feature>
<dbReference type="GO" id="GO:0035721">
    <property type="term" value="P:intraciliary retrograde transport"/>
    <property type="evidence" value="ECO:0007669"/>
    <property type="project" value="InterPro"/>
</dbReference>